<evidence type="ECO:0000313" key="5">
    <source>
        <dbReference type="EMBL" id="QVV90192.1"/>
    </source>
</evidence>
<dbReference type="AlphaFoldDB" id="A0A8E7EIJ4"/>
<proteinExistence type="inferred from homology"/>
<dbReference type="Proteomes" id="UP000680656">
    <property type="component" value="Chromosome"/>
</dbReference>
<protein>
    <submittedName>
        <fullName evidence="5">Pirin family protein</fullName>
    </submittedName>
</protein>
<dbReference type="GeneID" id="65096883"/>
<dbReference type="PIRSF" id="PIRSF006232">
    <property type="entry name" value="Pirin"/>
    <property type="match status" value="1"/>
</dbReference>
<evidence type="ECO:0000313" key="6">
    <source>
        <dbReference type="Proteomes" id="UP000680656"/>
    </source>
</evidence>
<dbReference type="InterPro" id="IPR014710">
    <property type="entry name" value="RmlC-like_jellyroll"/>
</dbReference>
<dbReference type="Pfam" id="PF02678">
    <property type="entry name" value="Pirin"/>
    <property type="match status" value="1"/>
</dbReference>
<keyword evidence="6" id="KW-1185">Reference proteome</keyword>
<evidence type="ECO:0000259" key="4">
    <source>
        <dbReference type="Pfam" id="PF05726"/>
    </source>
</evidence>
<comment type="similarity">
    <text evidence="1 2">Belongs to the pirin family.</text>
</comment>
<dbReference type="KEGG" id="mrtj:KHC33_06825"/>
<evidence type="ECO:0000259" key="3">
    <source>
        <dbReference type="Pfam" id="PF02678"/>
    </source>
</evidence>
<feature type="domain" description="Pirin C-terminal" evidence="4">
    <location>
        <begin position="177"/>
        <end position="280"/>
    </location>
</feature>
<evidence type="ECO:0000256" key="2">
    <source>
        <dbReference type="RuleBase" id="RU003457"/>
    </source>
</evidence>
<dbReference type="InterPro" id="IPR012093">
    <property type="entry name" value="Pirin"/>
</dbReference>
<dbReference type="CDD" id="cd02909">
    <property type="entry name" value="cupin_pirin_N"/>
    <property type="match status" value="1"/>
</dbReference>
<dbReference type="InterPro" id="IPR003829">
    <property type="entry name" value="Pirin_N_dom"/>
</dbReference>
<reference evidence="5 6" key="1">
    <citation type="submission" date="2021-05" db="EMBL/GenBank/DDBJ databases">
        <title>A novel Methanospirillum isolate from a pyrite-forming mixed culture.</title>
        <authorList>
            <person name="Bunk B."/>
            <person name="Sproer C."/>
            <person name="Spring S."/>
            <person name="Pester M."/>
        </authorList>
    </citation>
    <scope>NUCLEOTIDE SEQUENCE [LARGE SCALE GENOMIC DNA]</scope>
    <source>
        <strain evidence="5 6">J.3.6.1-F.2.7.3</strain>
    </source>
</reference>
<dbReference type="Gene3D" id="2.60.120.10">
    <property type="entry name" value="Jelly Rolls"/>
    <property type="match status" value="2"/>
</dbReference>
<sequence>MGLNQPVWEILIARETIEGARVRLHRAFGYHEIPRFDPFLMLDDFRGDSPADYVKGFPWHPHRGIETVTYMLDGLIEHGDSMGNAGIVGTGAVQWMTAGSGIIHQEMPKPVNGKMGGFQLWVNLPRSEKYHVPRYQEISSDMIPVDTLENGSKVRVIAGTYGRLTGPVREIIVDPEYLDVSVPANSKFYHQVRPGFTGIMYVFEGRCTVGMGDPVFLKNRSLAHLAPGAVLDLTTGEDGCRFLWISGRPIREPIAWGGPIVMNTQEEVDQAFAEYRNGTFIK</sequence>
<dbReference type="RefSeq" id="WP_214420966.1">
    <property type="nucleotide sequence ID" value="NZ_CP075546.1"/>
</dbReference>
<dbReference type="Pfam" id="PF05726">
    <property type="entry name" value="Pirin_C"/>
    <property type="match status" value="1"/>
</dbReference>
<gene>
    <name evidence="5" type="ORF">KHC33_06825</name>
</gene>
<accession>A0A8E7EIJ4</accession>
<dbReference type="EMBL" id="CP075546">
    <property type="protein sequence ID" value="QVV90192.1"/>
    <property type="molecule type" value="Genomic_DNA"/>
</dbReference>
<dbReference type="InterPro" id="IPR011051">
    <property type="entry name" value="RmlC_Cupin_sf"/>
</dbReference>
<organism evidence="5 6">
    <name type="scientific">Methanospirillum purgamenti</name>
    <dbReference type="NCBI Taxonomy" id="2834276"/>
    <lineage>
        <taxon>Archaea</taxon>
        <taxon>Methanobacteriati</taxon>
        <taxon>Methanobacteriota</taxon>
        <taxon>Stenosarchaea group</taxon>
        <taxon>Methanomicrobia</taxon>
        <taxon>Methanomicrobiales</taxon>
        <taxon>Methanospirillaceae</taxon>
        <taxon>Methanospirillum</taxon>
    </lineage>
</organism>
<feature type="domain" description="Pirin N-terminal" evidence="3">
    <location>
        <begin position="22"/>
        <end position="122"/>
    </location>
</feature>
<dbReference type="PANTHER" id="PTHR13903">
    <property type="entry name" value="PIRIN-RELATED"/>
    <property type="match status" value="1"/>
</dbReference>
<dbReference type="SUPFAM" id="SSF51182">
    <property type="entry name" value="RmlC-like cupins"/>
    <property type="match status" value="1"/>
</dbReference>
<dbReference type="CDD" id="cd02247">
    <property type="entry name" value="cupin_pirin_C"/>
    <property type="match status" value="1"/>
</dbReference>
<dbReference type="PANTHER" id="PTHR13903:SF8">
    <property type="entry name" value="PIRIN"/>
    <property type="match status" value="1"/>
</dbReference>
<name>A0A8E7EIJ4_9EURY</name>
<evidence type="ECO:0000256" key="1">
    <source>
        <dbReference type="ARBA" id="ARBA00008416"/>
    </source>
</evidence>
<dbReference type="InterPro" id="IPR008778">
    <property type="entry name" value="Pirin_C_dom"/>
</dbReference>